<organism evidence="10">
    <name type="scientific">marine metagenome</name>
    <dbReference type="NCBI Taxonomy" id="408172"/>
    <lineage>
        <taxon>unclassified sequences</taxon>
        <taxon>metagenomes</taxon>
        <taxon>ecological metagenomes</taxon>
    </lineage>
</organism>
<dbReference type="InterPro" id="IPR018094">
    <property type="entry name" value="Thymidylate_kinase"/>
</dbReference>
<accession>A0A382QPC5</accession>
<evidence type="ECO:0000256" key="7">
    <source>
        <dbReference type="ARBA" id="ARBA00022840"/>
    </source>
</evidence>
<dbReference type="Pfam" id="PF02223">
    <property type="entry name" value="Thymidylate_kin"/>
    <property type="match status" value="1"/>
</dbReference>
<protein>
    <recommendedName>
        <fullName evidence="2">dTMP kinase</fullName>
        <ecNumber evidence="2">2.7.4.9</ecNumber>
    </recommendedName>
</protein>
<keyword evidence="5" id="KW-0547">Nucleotide-binding</keyword>
<dbReference type="SUPFAM" id="SSF52540">
    <property type="entry name" value="P-loop containing nucleoside triphosphate hydrolases"/>
    <property type="match status" value="1"/>
</dbReference>
<feature type="non-terminal residue" evidence="10">
    <location>
        <position position="108"/>
    </location>
</feature>
<feature type="domain" description="Thymidylate kinase-like" evidence="9">
    <location>
        <begin position="9"/>
        <end position="107"/>
    </location>
</feature>
<keyword evidence="4" id="KW-0545">Nucleotide biosynthesis</keyword>
<name>A0A382QPC5_9ZZZZ</name>
<dbReference type="EC" id="2.7.4.9" evidence="2"/>
<evidence type="ECO:0000313" key="10">
    <source>
        <dbReference type="EMBL" id="SVC86798.1"/>
    </source>
</evidence>
<dbReference type="GO" id="GO:0006233">
    <property type="term" value="P:dTDP biosynthetic process"/>
    <property type="evidence" value="ECO:0007669"/>
    <property type="project" value="InterPro"/>
</dbReference>
<dbReference type="AlphaFoldDB" id="A0A382QPC5"/>
<evidence type="ECO:0000256" key="1">
    <source>
        <dbReference type="ARBA" id="ARBA00009776"/>
    </source>
</evidence>
<evidence type="ECO:0000256" key="4">
    <source>
        <dbReference type="ARBA" id="ARBA00022727"/>
    </source>
</evidence>
<dbReference type="PANTHER" id="PTHR10344">
    <property type="entry name" value="THYMIDYLATE KINASE"/>
    <property type="match status" value="1"/>
</dbReference>
<evidence type="ECO:0000256" key="5">
    <source>
        <dbReference type="ARBA" id="ARBA00022741"/>
    </source>
</evidence>
<dbReference type="Gene3D" id="3.40.50.300">
    <property type="entry name" value="P-loop containing nucleotide triphosphate hydrolases"/>
    <property type="match status" value="1"/>
</dbReference>
<dbReference type="GO" id="GO:0004798">
    <property type="term" value="F:dTMP kinase activity"/>
    <property type="evidence" value="ECO:0007669"/>
    <property type="project" value="UniProtKB-EC"/>
</dbReference>
<keyword evidence="6" id="KW-0418">Kinase</keyword>
<dbReference type="PANTHER" id="PTHR10344:SF4">
    <property type="entry name" value="UMP-CMP KINASE 2, MITOCHONDRIAL"/>
    <property type="match status" value="1"/>
</dbReference>
<dbReference type="NCBIfam" id="TIGR00041">
    <property type="entry name" value="DTMP_kinase"/>
    <property type="match status" value="1"/>
</dbReference>
<sequence length="108" mass="11848">MKKGKFISIDGVEGAGKSTQIAFICDYLHRKGIDVVKTREPGGTDLGEKIRSLLLGLDNEGMHSDTELLLMFSSRNELIQNKIKPALDAGKWVVSDRFTDASFAYQGG</sequence>
<dbReference type="GO" id="GO:0006227">
    <property type="term" value="P:dUDP biosynthetic process"/>
    <property type="evidence" value="ECO:0007669"/>
    <property type="project" value="TreeGrafter"/>
</dbReference>
<dbReference type="GO" id="GO:0006235">
    <property type="term" value="P:dTTP biosynthetic process"/>
    <property type="evidence" value="ECO:0007669"/>
    <property type="project" value="TreeGrafter"/>
</dbReference>
<dbReference type="InterPro" id="IPR027417">
    <property type="entry name" value="P-loop_NTPase"/>
</dbReference>
<reference evidence="10" key="1">
    <citation type="submission" date="2018-05" db="EMBL/GenBank/DDBJ databases">
        <authorList>
            <person name="Lanie J.A."/>
            <person name="Ng W.-L."/>
            <person name="Kazmierczak K.M."/>
            <person name="Andrzejewski T.M."/>
            <person name="Davidsen T.M."/>
            <person name="Wayne K.J."/>
            <person name="Tettelin H."/>
            <person name="Glass J.I."/>
            <person name="Rusch D."/>
            <person name="Podicherti R."/>
            <person name="Tsui H.-C.T."/>
            <person name="Winkler M.E."/>
        </authorList>
    </citation>
    <scope>NUCLEOTIDE SEQUENCE</scope>
</reference>
<keyword evidence="3" id="KW-0808">Transferase</keyword>
<dbReference type="CDD" id="cd01672">
    <property type="entry name" value="TMPK"/>
    <property type="match status" value="1"/>
</dbReference>
<comment type="catalytic activity">
    <reaction evidence="8">
        <text>dTMP + ATP = dTDP + ADP</text>
        <dbReference type="Rhea" id="RHEA:13517"/>
        <dbReference type="ChEBI" id="CHEBI:30616"/>
        <dbReference type="ChEBI" id="CHEBI:58369"/>
        <dbReference type="ChEBI" id="CHEBI:63528"/>
        <dbReference type="ChEBI" id="CHEBI:456216"/>
        <dbReference type="EC" id="2.7.4.9"/>
    </reaction>
</comment>
<dbReference type="InterPro" id="IPR039430">
    <property type="entry name" value="Thymidylate_kin-like_dom"/>
</dbReference>
<evidence type="ECO:0000256" key="2">
    <source>
        <dbReference type="ARBA" id="ARBA00012980"/>
    </source>
</evidence>
<gene>
    <name evidence="10" type="ORF">METZ01_LOCUS339652</name>
</gene>
<dbReference type="GO" id="GO:0005524">
    <property type="term" value="F:ATP binding"/>
    <property type="evidence" value="ECO:0007669"/>
    <property type="project" value="UniProtKB-KW"/>
</dbReference>
<evidence type="ECO:0000256" key="8">
    <source>
        <dbReference type="ARBA" id="ARBA00048743"/>
    </source>
</evidence>
<evidence type="ECO:0000256" key="6">
    <source>
        <dbReference type="ARBA" id="ARBA00022777"/>
    </source>
</evidence>
<dbReference type="GO" id="GO:0005829">
    <property type="term" value="C:cytosol"/>
    <property type="evidence" value="ECO:0007669"/>
    <property type="project" value="TreeGrafter"/>
</dbReference>
<comment type="similarity">
    <text evidence="1">Belongs to the thymidylate kinase family.</text>
</comment>
<proteinExistence type="inferred from homology"/>
<keyword evidence="7" id="KW-0067">ATP-binding</keyword>
<evidence type="ECO:0000256" key="3">
    <source>
        <dbReference type="ARBA" id="ARBA00022679"/>
    </source>
</evidence>
<evidence type="ECO:0000259" key="9">
    <source>
        <dbReference type="Pfam" id="PF02223"/>
    </source>
</evidence>
<dbReference type="EMBL" id="UINC01115628">
    <property type="protein sequence ID" value="SVC86798.1"/>
    <property type="molecule type" value="Genomic_DNA"/>
</dbReference>